<sequence length="540" mass="60760">MTSTKAGSAICGCDNPDDCTHKIDITLGDKTFSYTQSWFPQALYYVLDAPKTTFTSLDEWPKEEKPNVEIKLSSVSKGCVSHNPECPIGNVFNEQGQPIAQFSPKNTYKGKLFYNKTQQDFLTLIPGPFMILKRFLDKDFYVGIEKQHYQILVDECSNNPLTKETQSGIDKALFYLRGKKTVLNSSIYLVTKEKIEVDLTFSADKEVDEFTDQERRKQQRKTNREQGLGQRGHRGWRNDTTRYAVRNAYSIEGAVKTQKGGASQTWKKTLLEKEFKKSRNTLKSIDSLKQNIDKFTNFLTAGHPSDKFKILKLEVLYPEIQVHGEYELSHNDDFKLYRKFGAEISASPLFGLSLKLDVIQLVAAALKINTAVSMLREAGELYEEKVKKGEDGAYAGVELNLIAEGALDVKFGWESDEKGDWSFKKDDIFEVGFSIKAEANIRGGVRYGIISGYVNGTATADAKALIGFAPNPQNEKVLDLVFYHDGIKAMVNVELAFGVGKKGNDNDEEKDNGVNTNAEKEWVFQKPLSKEDSTYRISLG</sequence>
<evidence type="ECO:0000256" key="1">
    <source>
        <dbReference type="SAM" id="MobiDB-lite"/>
    </source>
</evidence>
<dbReference type="STRING" id="1354304.XPG1_2756"/>
<dbReference type="KEGG" id="xpo:XPG1_2756"/>
<dbReference type="HOGENOM" id="CLU_438608_0_0_6"/>
<evidence type="ECO:0000313" key="2">
    <source>
        <dbReference type="EMBL" id="CDG22408.1"/>
    </source>
</evidence>
<dbReference type="RefSeq" id="WP_052708316.1">
    <property type="nucleotide sequence ID" value="NZ_FO704551.1"/>
</dbReference>
<dbReference type="Proteomes" id="UP000032735">
    <property type="component" value="Chromosome"/>
</dbReference>
<evidence type="ECO:0000313" key="3">
    <source>
        <dbReference type="Proteomes" id="UP000032735"/>
    </source>
</evidence>
<keyword evidence="3" id="KW-1185">Reference proteome</keyword>
<gene>
    <name evidence="2" type="ORF">XPG1_2756</name>
</gene>
<dbReference type="OrthoDB" id="6628213at2"/>
<reference evidence="2 3" key="1">
    <citation type="submission" date="2013-07" db="EMBL/GenBank/DDBJ databases">
        <authorList>
            <person name="Genoscope - CEA"/>
        </authorList>
    </citation>
    <scope>NUCLEOTIDE SEQUENCE [LARGE SCALE GENOMIC DNA]</scope>
    <source>
        <strain evidence="2 3">G6</strain>
    </source>
</reference>
<proteinExistence type="predicted"/>
<accession>A0A068R5C1</accession>
<organism evidence="2 3">
    <name type="scientific">Xenorhabdus poinarii G6</name>
    <dbReference type="NCBI Taxonomy" id="1354304"/>
    <lineage>
        <taxon>Bacteria</taxon>
        <taxon>Pseudomonadati</taxon>
        <taxon>Pseudomonadota</taxon>
        <taxon>Gammaproteobacteria</taxon>
        <taxon>Enterobacterales</taxon>
        <taxon>Morganellaceae</taxon>
        <taxon>Xenorhabdus</taxon>
    </lineage>
</organism>
<name>A0A068R5C1_9GAMM</name>
<dbReference type="EMBL" id="FO704551">
    <property type="protein sequence ID" value="CDG22408.1"/>
    <property type="molecule type" value="Genomic_DNA"/>
</dbReference>
<protein>
    <submittedName>
        <fullName evidence="2">Uncharacterized protein</fullName>
    </submittedName>
</protein>
<feature type="region of interest" description="Disordered" evidence="1">
    <location>
        <begin position="210"/>
        <end position="236"/>
    </location>
</feature>
<dbReference type="AlphaFoldDB" id="A0A068R5C1"/>